<reference evidence="2 3" key="1">
    <citation type="submission" date="2016-11" db="EMBL/GenBank/DDBJ databases">
        <title>The macronuclear genome of Stentor coeruleus: a giant cell with tiny introns.</title>
        <authorList>
            <person name="Slabodnick M."/>
            <person name="Ruby J.G."/>
            <person name="Reiff S.B."/>
            <person name="Swart E.C."/>
            <person name="Gosai S."/>
            <person name="Prabakaran S."/>
            <person name="Witkowska E."/>
            <person name="Larue G.E."/>
            <person name="Fisher S."/>
            <person name="Freeman R.M."/>
            <person name="Gunawardena J."/>
            <person name="Chu W."/>
            <person name="Stover N.A."/>
            <person name="Gregory B.D."/>
            <person name="Nowacki M."/>
            <person name="Derisi J."/>
            <person name="Roy S.W."/>
            <person name="Marshall W.F."/>
            <person name="Sood P."/>
        </authorList>
    </citation>
    <scope>NUCLEOTIDE SEQUENCE [LARGE SCALE GENOMIC DNA]</scope>
    <source>
        <strain evidence="2">WM001</strain>
    </source>
</reference>
<dbReference type="Proteomes" id="UP000187209">
    <property type="component" value="Unassembled WGS sequence"/>
</dbReference>
<evidence type="ECO:0000256" key="1">
    <source>
        <dbReference type="SAM" id="Phobius"/>
    </source>
</evidence>
<keyword evidence="1" id="KW-0472">Membrane</keyword>
<organism evidence="2 3">
    <name type="scientific">Stentor coeruleus</name>
    <dbReference type="NCBI Taxonomy" id="5963"/>
    <lineage>
        <taxon>Eukaryota</taxon>
        <taxon>Sar</taxon>
        <taxon>Alveolata</taxon>
        <taxon>Ciliophora</taxon>
        <taxon>Postciliodesmatophora</taxon>
        <taxon>Heterotrichea</taxon>
        <taxon>Heterotrichida</taxon>
        <taxon>Stentoridae</taxon>
        <taxon>Stentor</taxon>
    </lineage>
</organism>
<comment type="caution">
    <text evidence="2">The sequence shown here is derived from an EMBL/GenBank/DDBJ whole genome shotgun (WGS) entry which is preliminary data.</text>
</comment>
<accession>A0A1R2CWM8</accession>
<evidence type="ECO:0000313" key="3">
    <source>
        <dbReference type="Proteomes" id="UP000187209"/>
    </source>
</evidence>
<proteinExistence type="predicted"/>
<keyword evidence="1" id="KW-0812">Transmembrane</keyword>
<dbReference type="AlphaFoldDB" id="A0A1R2CWM8"/>
<keyword evidence="1" id="KW-1133">Transmembrane helix</keyword>
<keyword evidence="3" id="KW-1185">Reference proteome</keyword>
<dbReference type="EMBL" id="MPUH01000043">
    <property type="protein sequence ID" value="OMJ93396.1"/>
    <property type="molecule type" value="Genomic_DNA"/>
</dbReference>
<gene>
    <name evidence="2" type="ORF">SteCoe_3638</name>
</gene>
<protein>
    <submittedName>
        <fullName evidence="2">Uncharacterized protein</fullName>
    </submittedName>
</protein>
<name>A0A1R2CWM8_9CILI</name>
<feature type="transmembrane region" description="Helical" evidence="1">
    <location>
        <begin position="160"/>
        <end position="177"/>
    </location>
</feature>
<dbReference type="OrthoDB" id="10440439at2759"/>
<evidence type="ECO:0000313" key="2">
    <source>
        <dbReference type="EMBL" id="OMJ93396.1"/>
    </source>
</evidence>
<sequence length="227" mass="26411">MSLVKRFFTELIKKSEKTLRTSSEKHVSLQETGYFSNSPVTIDNKSNNLAHRILSDGKISINDPELKFKSADISTLKDLGQDTLQADLGEVKIYDNDQILLEDVDPKNIPQDKDIILWGKKAKILAIGKPKDMGSDRNVEQQIFHEVKEKHGVRVTWKTYAKFSLFLPFLYFFAVYLEVVREYYYAKGFYVALDRENMELLRKIKSTPQETVRTQKDFAKFYPNIDR</sequence>